<dbReference type="PANTHER" id="PTHR24369">
    <property type="entry name" value="ANTIGEN BSP, PUTATIVE-RELATED"/>
    <property type="match status" value="1"/>
</dbReference>
<dbReference type="PROSITE" id="PS51450">
    <property type="entry name" value="LRR"/>
    <property type="match status" value="1"/>
</dbReference>
<dbReference type="PANTHER" id="PTHR24369:SF213">
    <property type="entry name" value="INSULIN LIKE GROWTH FACTOR BINDING PROTEIN ACID LABILE SUBUNIT"/>
    <property type="match status" value="1"/>
</dbReference>
<dbReference type="SMART" id="SM00369">
    <property type="entry name" value="LRR_TYP"/>
    <property type="match status" value="4"/>
</dbReference>
<dbReference type="Gene3D" id="3.80.10.10">
    <property type="entry name" value="Ribonuclease Inhibitor"/>
    <property type="match status" value="2"/>
</dbReference>
<dbReference type="EMBL" id="CACVKT020001654">
    <property type="protein sequence ID" value="CAC5370155.1"/>
    <property type="molecule type" value="Genomic_DNA"/>
</dbReference>
<dbReference type="InterPro" id="IPR013783">
    <property type="entry name" value="Ig-like_fold"/>
</dbReference>
<dbReference type="InterPro" id="IPR032675">
    <property type="entry name" value="LRR_dom_sf"/>
</dbReference>
<evidence type="ECO:0000313" key="12">
    <source>
        <dbReference type="Proteomes" id="UP000507470"/>
    </source>
</evidence>
<dbReference type="Pfam" id="PF07679">
    <property type="entry name" value="I-set"/>
    <property type="match status" value="1"/>
</dbReference>
<keyword evidence="7" id="KW-0472">Membrane</keyword>
<keyword evidence="6" id="KW-1133">Transmembrane helix</keyword>
<evidence type="ECO:0000259" key="10">
    <source>
        <dbReference type="PROSITE" id="PS50835"/>
    </source>
</evidence>
<feature type="chain" id="PRO_5026689635" description="Ig-like domain-containing protein" evidence="9">
    <location>
        <begin position="21"/>
        <end position="491"/>
    </location>
</feature>
<evidence type="ECO:0000256" key="5">
    <source>
        <dbReference type="ARBA" id="ARBA00022737"/>
    </source>
</evidence>
<dbReference type="InterPro" id="IPR003599">
    <property type="entry name" value="Ig_sub"/>
</dbReference>
<keyword evidence="12" id="KW-1185">Reference proteome</keyword>
<reference evidence="11 12" key="1">
    <citation type="submission" date="2020-06" db="EMBL/GenBank/DDBJ databases">
        <authorList>
            <person name="Li R."/>
            <person name="Bekaert M."/>
        </authorList>
    </citation>
    <scope>NUCLEOTIDE SEQUENCE [LARGE SCALE GENOMIC DNA]</scope>
    <source>
        <strain evidence="12">wild</strain>
    </source>
</reference>
<keyword evidence="8" id="KW-1015">Disulfide bond</keyword>
<dbReference type="InterPro" id="IPR007110">
    <property type="entry name" value="Ig-like_dom"/>
</dbReference>
<evidence type="ECO:0000313" key="11">
    <source>
        <dbReference type="EMBL" id="CAC5370155.1"/>
    </source>
</evidence>
<evidence type="ECO:0000256" key="3">
    <source>
        <dbReference type="ARBA" id="ARBA00022692"/>
    </source>
</evidence>
<keyword evidence="3" id="KW-0812">Transmembrane</keyword>
<proteinExistence type="predicted"/>
<keyword evidence="5" id="KW-0677">Repeat</keyword>
<dbReference type="InterPro" id="IPR036179">
    <property type="entry name" value="Ig-like_dom_sf"/>
</dbReference>
<dbReference type="PROSITE" id="PS50835">
    <property type="entry name" value="IG_LIKE"/>
    <property type="match status" value="1"/>
</dbReference>
<evidence type="ECO:0000256" key="8">
    <source>
        <dbReference type="ARBA" id="ARBA00023157"/>
    </source>
</evidence>
<protein>
    <recommendedName>
        <fullName evidence="10">Ig-like domain-containing protein</fullName>
    </recommendedName>
</protein>
<evidence type="ECO:0000256" key="7">
    <source>
        <dbReference type="ARBA" id="ARBA00023136"/>
    </source>
</evidence>
<evidence type="ECO:0000256" key="6">
    <source>
        <dbReference type="ARBA" id="ARBA00022989"/>
    </source>
</evidence>
<comment type="subcellular location">
    <subcellularLocation>
        <location evidence="1">Membrane</location>
        <topology evidence="1">Single-pass membrane protein</topology>
    </subcellularLocation>
</comment>
<evidence type="ECO:0000256" key="1">
    <source>
        <dbReference type="ARBA" id="ARBA00004167"/>
    </source>
</evidence>
<keyword evidence="2" id="KW-0433">Leucine-rich repeat</keyword>
<organism evidence="11 12">
    <name type="scientific">Mytilus coruscus</name>
    <name type="common">Sea mussel</name>
    <dbReference type="NCBI Taxonomy" id="42192"/>
    <lineage>
        <taxon>Eukaryota</taxon>
        <taxon>Metazoa</taxon>
        <taxon>Spiralia</taxon>
        <taxon>Lophotrochozoa</taxon>
        <taxon>Mollusca</taxon>
        <taxon>Bivalvia</taxon>
        <taxon>Autobranchia</taxon>
        <taxon>Pteriomorphia</taxon>
        <taxon>Mytilida</taxon>
        <taxon>Mytiloidea</taxon>
        <taxon>Mytilidae</taxon>
        <taxon>Mytilinae</taxon>
        <taxon>Mytilus</taxon>
    </lineage>
</organism>
<evidence type="ECO:0000256" key="9">
    <source>
        <dbReference type="SAM" id="SignalP"/>
    </source>
</evidence>
<dbReference type="OrthoDB" id="8948968at2759"/>
<dbReference type="SMART" id="SM00409">
    <property type="entry name" value="IG"/>
    <property type="match status" value="1"/>
</dbReference>
<keyword evidence="4 9" id="KW-0732">Signal</keyword>
<sequence>MYLQYIKAILFVQLVSSVQSQQCRQGCKCSAKVTICAFTQISGVPNNLPTAITALAISGSASSPNSFGHLSPSTFLSSRMSHLIMRYCGIDAIDAGAFRTLPELKTLNLELNKIKILTQQSFQGLTKLTTLDLTGNKHCDIKPNAFNGLPTLLELRLGEMDLDTLDLNLLKSLHSLATLDLHGNKLKTLDWTVLSSLTNLKHIDLSGNQLTTIPSNMSTLFKQIETKKGSINLGNNPWKCNWEIKWLKNMSVSFSSMFSIGNIICDTPANSKYISLINVPDPKLEPILPKILYCDKTKVTVNAGSAVFINCTIKGDSTTVTWINPTGTSFVSSPLQQNGHNVYVNGSLYMASTSSADRGNWTLLVSSKFGEDQRAVDVNLILSTKMKTTTKTTPHKITTTTPIRTTIVTTDKTTLTTITTMTPIRTATSTTSSKAATRNVSSKVMVIEFLPIVTTDTPLKTPEKNSAQQITGSVGYFVLVVSTAIACQLLM</sequence>
<dbReference type="SUPFAM" id="SSF48726">
    <property type="entry name" value="Immunoglobulin"/>
    <property type="match status" value="1"/>
</dbReference>
<evidence type="ECO:0000256" key="4">
    <source>
        <dbReference type="ARBA" id="ARBA00022729"/>
    </source>
</evidence>
<feature type="domain" description="Ig-like" evidence="10">
    <location>
        <begin position="289"/>
        <end position="379"/>
    </location>
</feature>
<name>A0A6J8AM24_MYTCO</name>
<dbReference type="InterPro" id="IPR003591">
    <property type="entry name" value="Leu-rich_rpt_typical-subtyp"/>
</dbReference>
<dbReference type="Gene3D" id="2.60.40.10">
    <property type="entry name" value="Immunoglobulins"/>
    <property type="match status" value="1"/>
</dbReference>
<accession>A0A6J8AM24</accession>
<feature type="signal peptide" evidence="9">
    <location>
        <begin position="1"/>
        <end position="20"/>
    </location>
</feature>
<dbReference type="SUPFAM" id="SSF52058">
    <property type="entry name" value="L domain-like"/>
    <property type="match status" value="1"/>
</dbReference>
<gene>
    <name evidence="11" type="ORF">MCOR_9101</name>
</gene>
<dbReference type="InterPro" id="IPR050541">
    <property type="entry name" value="LRR_TM_domain-containing"/>
</dbReference>
<dbReference type="InterPro" id="IPR001611">
    <property type="entry name" value="Leu-rich_rpt"/>
</dbReference>
<dbReference type="InterPro" id="IPR013098">
    <property type="entry name" value="Ig_I-set"/>
</dbReference>
<dbReference type="AlphaFoldDB" id="A0A6J8AM24"/>
<dbReference type="GO" id="GO:0005886">
    <property type="term" value="C:plasma membrane"/>
    <property type="evidence" value="ECO:0007669"/>
    <property type="project" value="TreeGrafter"/>
</dbReference>
<evidence type="ECO:0000256" key="2">
    <source>
        <dbReference type="ARBA" id="ARBA00022614"/>
    </source>
</evidence>
<dbReference type="Pfam" id="PF13855">
    <property type="entry name" value="LRR_8"/>
    <property type="match status" value="2"/>
</dbReference>
<dbReference type="Proteomes" id="UP000507470">
    <property type="component" value="Unassembled WGS sequence"/>
</dbReference>